<evidence type="ECO:0000313" key="4">
    <source>
        <dbReference type="Proteomes" id="UP000008312"/>
    </source>
</evidence>
<accession>D8LX25</accession>
<dbReference type="SUPFAM" id="SSF49879">
    <property type="entry name" value="SMAD/FHA domain"/>
    <property type="match status" value="1"/>
</dbReference>
<dbReference type="Gene3D" id="2.60.200.20">
    <property type="match status" value="1"/>
</dbReference>
<dbReference type="OrthoDB" id="444265at2759"/>
<feature type="domain" description="FHA" evidence="2">
    <location>
        <begin position="83"/>
        <end position="154"/>
    </location>
</feature>
<gene>
    <name evidence="3" type="ORF">GSBLH_T00006994001</name>
</gene>
<dbReference type="Pfam" id="PF00498">
    <property type="entry name" value="FHA"/>
    <property type="match status" value="1"/>
</dbReference>
<dbReference type="SMART" id="SM00240">
    <property type="entry name" value="FHA"/>
    <property type="match status" value="1"/>
</dbReference>
<name>D8LX25_BLAHO</name>
<dbReference type="GeneID" id="24923118"/>
<dbReference type="OMA" id="KIPTANW"/>
<dbReference type="Proteomes" id="UP000008312">
    <property type="component" value="Unassembled WGS sequence"/>
</dbReference>
<feature type="compositionally biased region" description="Basic and acidic residues" evidence="1">
    <location>
        <begin position="192"/>
        <end position="225"/>
    </location>
</feature>
<dbReference type="InterPro" id="IPR000253">
    <property type="entry name" value="FHA_dom"/>
</dbReference>
<dbReference type="InParanoid" id="D8LX25"/>
<dbReference type="InterPro" id="IPR008984">
    <property type="entry name" value="SMAD_FHA_dom_sf"/>
</dbReference>
<dbReference type="PANTHER" id="PTHR23308">
    <property type="entry name" value="NUCLEAR INHIBITOR OF PROTEIN PHOSPHATASE-1"/>
    <property type="match status" value="1"/>
</dbReference>
<dbReference type="RefSeq" id="XP_012894868.1">
    <property type="nucleotide sequence ID" value="XM_013039414.1"/>
</dbReference>
<feature type="region of interest" description="Disordered" evidence="1">
    <location>
        <begin position="189"/>
        <end position="225"/>
    </location>
</feature>
<dbReference type="PROSITE" id="PS50006">
    <property type="entry name" value="FHA_DOMAIN"/>
    <property type="match status" value="1"/>
</dbReference>
<sequence length="225" mass="26552">MVKGPDGELVEKEEPNYKVTGALGKDRNTGVMYNGVLLKWCEPTDAAKPNLKWRVYEFKDNQIIGIRMNSVAYTKYLHRCSAFLIGRDERVCDWLLYHESISKQHAVLQFRKVPMVSNESINSKEKGEFRRMVIRPYIMDLESTNGTYLNGKKIEASRYYELREGDELRFGYSTRTYILLNEHSADLEMEEERLRREKQEENEGQQEKQEPSEAKDDRYLNEFIE</sequence>
<evidence type="ECO:0000313" key="3">
    <source>
        <dbReference type="EMBL" id="CBK20820.2"/>
    </source>
</evidence>
<dbReference type="InterPro" id="IPR050923">
    <property type="entry name" value="Cell_Proc_Reg/RNA_Proc"/>
</dbReference>
<proteinExistence type="predicted"/>
<evidence type="ECO:0000256" key="1">
    <source>
        <dbReference type="SAM" id="MobiDB-lite"/>
    </source>
</evidence>
<keyword evidence="4" id="KW-1185">Reference proteome</keyword>
<dbReference type="AlphaFoldDB" id="D8LX25"/>
<organism evidence="3">
    <name type="scientific">Blastocystis hominis</name>
    <dbReference type="NCBI Taxonomy" id="12968"/>
    <lineage>
        <taxon>Eukaryota</taxon>
        <taxon>Sar</taxon>
        <taxon>Stramenopiles</taxon>
        <taxon>Bigyra</taxon>
        <taxon>Opalozoa</taxon>
        <taxon>Opalinata</taxon>
        <taxon>Blastocystidae</taxon>
        <taxon>Blastocystis</taxon>
    </lineage>
</organism>
<evidence type="ECO:0000259" key="2">
    <source>
        <dbReference type="PROSITE" id="PS50006"/>
    </source>
</evidence>
<reference evidence="3" key="1">
    <citation type="submission" date="2010-02" db="EMBL/GenBank/DDBJ databases">
        <title>Sequencing and annotation of the Blastocystis hominis genome.</title>
        <authorList>
            <person name="Wincker P."/>
        </authorList>
    </citation>
    <scope>NUCLEOTIDE SEQUENCE</scope>
    <source>
        <strain evidence="3">Singapore isolate B</strain>
    </source>
</reference>
<dbReference type="EMBL" id="FN668639">
    <property type="protein sequence ID" value="CBK20820.2"/>
    <property type="molecule type" value="Genomic_DNA"/>
</dbReference>
<protein>
    <recommendedName>
        <fullName evidence="2">FHA domain-containing protein</fullName>
    </recommendedName>
</protein>